<dbReference type="GO" id="GO:0005783">
    <property type="term" value="C:endoplasmic reticulum"/>
    <property type="evidence" value="ECO:0007669"/>
    <property type="project" value="TreeGrafter"/>
</dbReference>
<keyword evidence="2" id="KW-0472">Membrane</keyword>
<dbReference type="InterPro" id="IPR042410">
    <property type="entry name" value="WBSCR13"/>
</dbReference>
<name>A0A9P1IBZ0_9PELO</name>
<dbReference type="InterPro" id="IPR001680">
    <property type="entry name" value="WD40_rpt"/>
</dbReference>
<dbReference type="InterPro" id="IPR011047">
    <property type="entry name" value="Quinoprotein_ADH-like_sf"/>
</dbReference>
<keyword evidence="2" id="KW-1133">Transmembrane helix</keyword>
<organism evidence="3 4">
    <name type="scientific">Caenorhabditis angaria</name>
    <dbReference type="NCBI Taxonomy" id="860376"/>
    <lineage>
        <taxon>Eukaryota</taxon>
        <taxon>Metazoa</taxon>
        <taxon>Ecdysozoa</taxon>
        <taxon>Nematoda</taxon>
        <taxon>Chromadorea</taxon>
        <taxon>Rhabditida</taxon>
        <taxon>Rhabditina</taxon>
        <taxon>Rhabditomorpha</taxon>
        <taxon>Rhabditoidea</taxon>
        <taxon>Rhabditidae</taxon>
        <taxon>Peloderinae</taxon>
        <taxon>Caenorhabditis</taxon>
    </lineage>
</organism>
<gene>
    <name evidence="3" type="ORF">CAMP_LOCUS4475</name>
</gene>
<evidence type="ECO:0000256" key="1">
    <source>
        <dbReference type="PROSITE-ProRule" id="PRU00221"/>
    </source>
</evidence>
<feature type="transmembrane region" description="Helical" evidence="2">
    <location>
        <begin position="20"/>
        <end position="43"/>
    </location>
</feature>
<accession>A0A9P1IBZ0</accession>
<dbReference type="AlphaFoldDB" id="A0A9P1IBZ0"/>
<sequence length="426" mass="47585">MSVSYRIKGNQTEMIDIDSLSLPILIAVFIGVISVMGTAIVYLSRKEAQKEVEDLDDDVDAVMDEVHEVINPVNNKKSKHQRKNDQWKSKDEFSHPWLVTSLKGHTADVSDIDFASDLKKFVSISEDRQIILWDVRDFENREHRCFRQTLDYDTPTLVNFAPDCKSVIFSTKRENALCVYKLAKKTEGTGNVHFTHVDNIEFPRTHQANIGSIGIAANARYLMSSSADNKVILYDLRGSILKIIDAKLGTLYDCRLSPDGRFVIVSGFSPDVFVYEPTFSRDGGFQDCKKAFNLGGQQSGVLASAFNWASTRAVTISRDGKWRVFDTDIRYKDGQDAKILKEGSWQPLHGATHVLLAVSPSGDSFVVSVKDELKLFNAKDENVDLPVVTNLHGNSNISSIRFSSNGQLIATSGDKVIRILRNVVEA</sequence>
<protein>
    <submittedName>
        <fullName evidence="3">Uncharacterized protein</fullName>
    </submittedName>
</protein>
<dbReference type="Pfam" id="PF00400">
    <property type="entry name" value="WD40"/>
    <property type="match status" value="3"/>
</dbReference>
<dbReference type="SMART" id="SM00320">
    <property type="entry name" value="WD40"/>
    <property type="match status" value="5"/>
</dbReference>
<dbReference type="Proteomes" id="UP001152747">
    <property type="component" value="Unassembled WGS sequence"/>
</dbReference>
<dbReference type="PANTHER" id="PTHR44321:SF1">
    <property type="entry name" value="TRANSDUCIN BETA-LIKE PROTEIN 2"/>
    <property type="match status" value="1"/>
</dbReference>
<reference evidence="3" key="1">
    <citation type="submission" date="2022-11" db="EMBL/GenBank/DDBJ databases">
        <authorList>
            <person name="Kikuchi T."/>
        </authorList>
    </citation>
    <scope>NUCLEOTIDE SEQUENCE</scope>
    <source>
        <strain evidence="3">PS1010</strain>
    </source>
</reference>
<proteinExistence type="predicted"/>
<feature type="repeat" description="WD" evidence="1">
    <location>
        <begin position="102"/>
        <end position="143"/>
    </location>
</feature>
<dbReference type="PANTHER" id="PTHR44321">
    <property type="entry name" value="TRANSDUCIN BETA-LIKE PROTEIN 2"/>
    <property type="match status" value="1"/>
</dbReference>
<comment type="caution">
    <text evidence="3">The sequence shown here is derived from an EMBL/GenBank/DDBJ whole genome shotgun (WGS) entry which is preliminary data.</text>
</comment>
<feature type="repeat" description="WD" evidence="1">
    <location>
        <begin position="203"/>
        <end position="237"/>
    </location>
</feature>
<dbReference type="GO" id="GO:0030968">
    <property type="term" value="P:endoplasmic reticulum unfolded protein response"/>
    <property type="evidence" value="ECO:0007669"/>
    <property type="project" value="TreeGrafter"/>
</dbReference>
<dbReference type="OrthoDB" id="200924at2759"/>
<dbReference type="SUPFAM" id="SSF50998">
    <property type="entry name" value="Quinoprotein alcohol dehydrogenase-like"/>
    <property type="match status" value="1"/>
</dbReference>
<evidence type="ECO:0000313" key="4">
    <source>
        <dbReference type="Proteomes" id="UP001152747"/>
    </source>
</evidence>
<dbReference type="Gene3D" id="2.130.10.10">
    <property type="entry name" value="YVTN repeat-like/Quinoprotein amine dehydrogenase"/>
    <property type="match status" value="2"/>
</dbReference>
<evidence type="ECO:0000313" key="3">
    <source>
        <dbReference type="EMBL" id="CAI5441838.1"/>
    </source>
</evidence>
<dbReference type="PROSITE" id="PS50294">
    <property type="entry name" value="WD_REPEATS_REGION"/>
    <property type="match status" value="1"/>
</dbReference>
<dbReference type="EMBL" id="CANHGI010000002">
    <property type="protein sequence ID" value="CAI5441838.1"/>
    <property type="molecule type" value="Genomic_DNA"/>
</dbReference>
<dbReference type="InterPro" id="IPR015943">
    <property type="entry name" value="WD40/YVTN_repeat-like_dom_sf"/>
</dbReference>
<keyword evidence="2" id="KW-0812">Transmembrane</keyword>
<evidence type="ECO:0000256" key="2">
    <source>
        <dbReference type="SAM" id="Phobius"/>
    </source>
</evidence>
<keyword evidence="4" id="KW-1185">Reference proteome</keyword>
<dbReference type="PROSITE" id="PS50082">
    <property type="entry name" value="WD_REPEATS_2"/>
    <property type="match status" value="2"/>
</dbReference>
<keyword evidence="1" id="KW-0853">WD repeat</keyword>